<dbReference type="GO" id="GO:0051287">
    <property type="term" value="F:NAD binding"/>
    <property type="evidence" value="ECO:0007669"/>
    <property type="project" value="InterPro"/>
</dbReference>
<feature type="active site" description="Proton acceptor" evidence="16">
    <location>
        <position position="247"/>
    </location>
</feature>
<proteinExistence type="inferred from homology"/>
<evidence type="ECO:0000256" key="10">
    <source>
        <dbReference type="ARBA" id="ARBA00022857"/>
    </source>
</evidence>
<keyword evidence="11" id="KW-0220">Diaminopimelate biosynthesis</keyword>
<comment type="catalytic activity">
    <reaction evidence="15">
        <text>L-aspartate 4-semialdehyde + phosphate + NADP(+) = 4-phospho-L-aspartate + NADPH + H(+)</text>
        <dbReference type="Rhea" id="RHEA:24284"/>
        <dbReference type="ChEBI" id="CHEBI:15378"/>
        <dbReference type="ChEBI" id="CHEBI:43474"/>
        <dbReference type="ChEBI" id="CHEBI:57535"/>
        <dbReference type="ChEBI" id="CHEBI:57783"/>
        <dbReference type="ChEBI" id="CHEBI:58349"/>
        <dbReference type="ChEBI" id="CHEBI:537519"/>
        <dbReference type="EC" id="1.2.1.11"/>
    </reaction>
</comment>
<dbReference type="Pfam" id="PF02774">
    <property type="entry name" value="Semialdhyde_dhC"/>
    <property type="match status" value="1"/>
</dbReference>
<evidence type="ECO:0000313" key="19">
    <source>
        <dbReference type="Proteomes" id="UP001237869"/>
    </source>
</evidence>
<dbReference type="AlphaFoldDB" id="A0AAJ6FDJ6"/>
<keyword evidence="9" id="KW-0791">Threonine biosynthesis</keyword>
<dbReference type="InterPro" id="IPR000319">
    <property type="entry name" value="Asp-semialdehyde_DH_CS"/>
</dbReference>
<dbReference type="SUPFAM" id="SSF51735">
    <property type="entry name" value="NAD(P)-binding Rossmann-fold domains"/>
    <property type="match status" value="1"/>
</dbReference>
<dbReference type="EC" id="1.2.1.11" evidence="7"/>
<dbReference type="NCBIfam" id="NF005144">
    <property type="entry name" value="PRK06598.1"/>
    <property type="match status" value="1"/>
</dbReference>
<evidence type="ECO:0000256" key="2">
    <source>
        <dbReference type="ARBA" id="ARBA00005021"/>
    </source>
</evidence>
<evidence type="ECO:0000256" key="4">
    <source>
        <dbReference type="ARBA" id="ARBA00005097"/>
    </source>
</evidence>
<keyword evidence="10" id="KW-0521">NADP</keyword>
<comment type="function">
    <text evidence="1">Catalyzes the NADPH-dependent formation of L-aspartate-semialdehyde (L-ASA) by the reductive dephosphorylation of L-aspartyl-4-phosphate.</text>
</comment>
<name>A0AAJ6FDJ6_CARRU</name>
<dbReference type="GO" id="GO:0009085">
    <property type="term" value="P:lysine biosynthetic process"/>
    <property type="evidence" value="ECO:0007669"/>
    <property type="project" value="UniProtKB-KW"/>
</dbReference>
<evidence type="ECO:0000256" key="1">
    <source>
        <dbReference type="ARBA" id="ARBA00002492"/>
    </source>
</evidence>
<comment type="subunit">
    <text evidence="6">Homodimer.</text>
</comment>
<dbReference type="GO" id="GO:0004073">
    <property type="term" value="F:aspartate-semialdehyde dehydrogenase activity"/>
    <property type="evidence" value="ECO:0007669"/>
    <property type="project" value="UniProtKB-EC"/>
</dbReference>
<gene>
    <name evidence="18" type="ORF">MEJ65_00565</name>
</gene>
<evidence type="ECO:0000256" key="5">
    <source>
        <dbReference type="ARBA" id="ARBA00010584"/>
    </source>
</evidence>
<dbReference type="Gene3D" id="3.30.360.10">
    <property type="entry name" value="Dihydrodipicolinate Reductase, domain 2"/>
    <property type="match status" value="1"/>
</dbReference>
<dbReference type="Pfam" id="PF01118">
    <property type="entry name" value="Semialdhyde_dh"/>
    <property type="match status" value="1"/>
</dbReference>
<evidence type="ECO:0000256" key="16">
    <source>
        <dbReference type="PIRSR" id="PIRSR000148-1"/>
    </source>
</evidence>
<dbReference type="PROSITE" id="PS01103">
    <property type="entry name" value="ASD"/>
    <property type="match status" value="1"/>
</dbReference>
<dbReference type="GO" id="GO:0050661">
    <property type="term" value="F:NADP binding"/>
    <property type="evidence" value="ECO:0007669"/>
    <property type="project" value="InterPro"/>
</dbReference>
<evidence type="ECO:0000259" key="17">
    <source>
        <dbReference type="SMART" id="SM00859"/>
    </source>
</evidence>
<organism evidence="18 19">
    <name type="scientific">Carsonella ruddii</name>
    <dbReference type="NCBI Taxonomy" id="114186"/>
    <lineage>
        <taxon>Bacteria</taxon>
        <taxon>Pseudomonadati</taxon>
        <taxon>Pseudomonadota</taxon>
        <taxon>Gammaproteobacteria</taxon>
        <taxon>Oceanospirillales</taxon>
        <taxon>Halomonadaceae</taxon>
        <taxon>Zymobacter group</taxon>
        <taxon>Candidatus Carsonella</taxon>
    </lineage>
</organism>
<dbReference type="PANTHER" id="PTHR46278:SF4">
    <property type="entry name" value="ASPARTATE-SEMIALDEHYDE DEHYDROGENASE"/>
    <property type="match status" value="1"/>
</dbReference>
<dbReference type="SMART" id="SM00859">
    <property type="entry name" value="Semialdhyde_dh"/>
    <property type="match status" value="1"/>
</dbReference>
<dbReference type="InterPro" id="IPR000534">
    <property type="entry name" value="Semialdehyde_DH_NAD-bd"/>
</dbReference>
<evidence type="ECO:0000256" key="12">
    <source>
        <dbReference type="ARBA" id="ARBA00023002"/>
    </source>
</evidence>
<dbReference type="GO" id="GO:0009088">
    <property type="term" value="P:threonine biosynthetic process"/>
    <property type="evidence" value="ECO:0007669"/>
    <property type="project" value="UniProtKB-KW"/>
</dbReference>
<dbReference type="SUPFAM" id="SSF55347">
    <property type="entry name" value="Glyceraldehyde-3-phosphate dehydrogenase-like, C-terminal domain"/>
    <property type="match status" value="1"/>
</dbReference>
<keyword evidence="8" id="KW-0028">Amino-acid biosynthesis</keyword>
<comment type="pathway">
    <text evidence="4">Amino-acid biosynthesis; L-threonine biosynthesis; L-threonine from L-aspartate: step 2/5.</text>
</comment>
<dbReference type="InterPro" id="IPR012280">
    <property type="entry name" value="Semialdhyde_DH_dimer_dom"/>
</dbReference>
<comment type="pathway">
    <text evidence="3">Amino-acid biosynthesis; L-lysine biosynthesis via DAP pathway; (S)-tetrahydrodipicolinate from L-aspartate: step 2/4.</text>
</comment>
<evidence type="ECO:0000256" key="14">
    <source>
        <dbReference type="ARBA" id="ARBA00023167"/>
    </source>
</evidence>
<dbReference type="Proteomes" id="UP001237869">
    <property type="component" value="Chromosome"/>
</dbReference>
<feature type="active site" description="Acyl-thioester intermediate" evidence="16">
    <location>
        <position position="126"/>
    </location>
</feature>
<evidence type="ECO:0000256" key="11">
    <source>
        <dbReference type="ARBA" id="ARBA00022915"/>
    </source>
</evidence>
<dbReference type="PIRSF" id="PIRSF000148">
    <property type="entry name" value="ASA_dh"/>
    <property type="match status" value="1"/>
</dbReference>
<dbReference type="Gene3D" id="3.40.50.720">
    <property type="entry name" value="NAD(P)-binding Rossmann-like Domain"/>
    <property type="match status" value="1"/>
</dbReference>
<comment type="pathway">
    <text evidence="2">Amino-acid biosynthesis; L-methionine biosynthesis via de novo pathway; L-homoserine from L-aspartate: step 2/3.</text>
</comment>
<keyword evidence="12" id="KW-0560">Oxidoreductase</keyword>
<keyword evidence="14" id="KW-0486">Methionine biosynthesis</keyword>
<evidence type="ECO:0000256" key="3">
    <source>
        <dbReference type="ARBA" id="ARBA00005076"/>
    </source>
</evidence>
<feature type="domain" description="Semialdehyde dehydrogenase NAD-binding" evidence="17">
    <location>
        <begin position="3"/>
        <end position="114"/>
    </location>
</feature>
<dbReference type="InterPro" id="IPR036291">
    <property type="entry name" value="NAD(P)-bd_dom_sf"/>
</dbReference>
<evidence type="ECO:0000256" key="9">
    <source>
        <dbReference type="ARBA" id="ARBA00022697"/>
    </source>
</evidence>
<evidence type="ECO:0000256" key="7">
    <source>
        <dbReference type="ARBA" id="ARBA00013120"/>
    </source>
</evidence>
<dbReference type="GO" id="GO:0009086">
    <property type="term" value="P:methionine biosynthetic process"/>
    <property type="evidence" value="ECO:0007669"/>
    <property type="project" value="UniProtKB-KW"/>
</dbReference>
<dbReference type="PANTHER" id="PTHR46278">
    <property type="entry name" value="DEHYDROGENASE, PUTATIVE-RELATED"/>
    <property type="match status" value="1"/>
</dbReference>
<evidence type="ECO:0000256" key="8">
    <source>
        <dbReference type="ARBA" id="ARBA00022605"/>
    </source>
</evidence>
<reference evidence="18" key="1">
    <citation type="submission" date="2022-02" db="EMBL/GenBank/DDBJ databases">
        <title>Long-read sequencing of the primary endosymbionts of Cacopsylla melanoneura.</title>
        <authorList>
            <person name="Dittmer J."/>
            <person name="Corretto E."/>
            <person name="Stauffer C."/>
            <person name="Schuler H."/>
        </authorList>
    </citation>
    <scope>NUCLEOTIDE SEQUENCE</scope>
    <source>
        <strain evidence="18">Cmel4</strain>
    </source>
</reference>
<dbReference type="GO" id="GO:0046983">
    <property type="term" value="F:protein dimerization activity"/>
    <property type="evidence" value="ECO:0007669"/>
    <property type="project" value="InterPro"/>
</dbReference>
<evidence type="ECO:0000313" key="18">
    <source>
        <dbReference type="EMBL" id="WGS67152.1"/>
    </source>
</evidence>
<evidence type="ECO:0000256" key="15">
    <source>
        <dbReference type="ARBA" id="ARBA00047891"/>
    </source>
</evidence>
<accession>A0AAJ6FDJ6</accession>
<evidence type="ECO:0000256" key="6">
    <source>
        <dbReference type="ARBA" id="ARBA00011738"/>
    </source>
</evidence>
<dbReference type="RefSeq" id="WP_280955955.1">
    <property type="nucleotide sequence ID" value="NZ_CP092145.1"/>
</dbReference>
<dbReference type="EMBL" id="CP092148">
    <property type="protein sequence ID" value="WGS67152.1"/>
    <property type="molecule type" value="Genomic_DNA"/>
</dbReference>
<comment type="similarity">
    <text evidence="5">Belongs to the aspartate-semialdehyde dehydrogenase family.</text>
</comment>
<keyword evidence="13" id="KW-0457">Lysine biosynthesis</keyword>
<sequence length="342" mass="39655">MIKVGIIGWRGLVGTVLMNRIKNSFLFKFCDFYLFSTNKILFSNNIYNALDLKLLLNMDILVCCQGSDYTKIVLKKILLLNWKGYWIDASSYLRMHKECCLILDPINKDFILNNIKKKKIFSGVNCTVSLALILLKNLFKLDIIDWIASSSYQAASGAGSKLITKIIKEIKLSNNLEQDLITAEKQSKINFFKYNPLLFNAIPWIDKKVNFSQTKEEWKSQSESNKILNKNIKIDSNCVRISSLRCHSQYFILKLKKNINLNNFHYLLNNDYIKIIKNNENDTNLFLNPYNVCGKMKIFVGRIKKSTFDNKIFTMFSIGDQLLWGAAEPIKRFLEILVESMI</sequence>
<evidence type="ECO:0000256" key="13">
    <source>
        <dbReference type="ARBA" id="ARBA00023154"/>
    </source>
</evidence>
<dbReference type="GO" id="GO:0019877">
    <property type="term" value="P:diaminopimelate biosynthetic process"/>
    <property type="evidence" value="ECO:0007669"/>
    <property type="project" value="UniProtKB-KW"/>
</dbReference>
<protein>
    <recommendedName>
        <fullName evidence="7">aspartate-semialdehyde dehydrogenase</fullName>
        <ecNumber evidence="7">1.2.1.11</ecNumber>
    </recommendedName>
</protein>